<dbReference type="PANTHER" id="PTHR34700">
    <property type="entry name" value="POTASSIUM BINDING PROTEIN KBP"/>
    <property type="match status" value="1"/>
</dbReference>
<dbReference type="InterPro" id="IPR018392">
    <property type="entry name" value="LysM"/>
</dbReference>
<feature type="domain" description="LysM" evidence="2">
    <location>
        <begin position="31"/>
        <end position="79"/>
    </location>
</feature>
<evidence type="ECO:0000313" key="4">
    <source>
        <dbReference type="Proteomes" id="UP000070529"/>
    </source>
</evidence>
<reference evidence="3 4" key="1">
    <citation type="submission" date="2015-11" db="EMBL/GenBank/DDBJ databases">
        <title>Genomic Taxonomy of the Vibrionaceae.</title>
        <authorList>
            <person name="Gomez-Gil B."/>
            <person name="Enciso-Ibarra J."/>
        </authorList>
    </citation>
    <scope>NUCLEOTIDE SEQUENCE [LARGE SCALE GENOMIC DNA]</scope>
    <source>
        <strain evidence="3 4">CAIM 912</strain>
    </source>
</reference>
<dbReference type="SMART" id="SM00257">
    <property type="entry name" value="LysM"/>
    <property type="match status" value="1"/>
</dbReference>
<dbReference type="Pfam" id="PF01476">
    <property type="entry name" value="LysM"/>
    <property type="match status" value="1"/>
</dbReference>
<dbReference type="EMBL" id="LNTY01000035">
    <property type="protein sequence ID" value="KXF81184.1"/>
    <property type="molecule type" value="Genomic_DNA"/>
</dbReference>
<dbReference type="InterPro" id="IPR036779">
    <property type="entry name" value="LysM_dom_sf"/>
</dbReference>
<dbReference type="SUPFAM" id="SSF54106">
    <property type="entry name" value="LysM domain"/>
    <property type="match status" value="1"/>
</dbReference>
<evidence type="ECO:0000259" key="2">
    <source>
        <dbReference type="PROSITE" id="PS51782"/>
    </source>
</evidence>
<comment type="caution">
    <text evidence="3">The sequence shown here is derived from an EMBL/GenBank/DDBJ whole genome shotgun (WGS) entry which is preliminary data.</text>
</comment>
<dbReference type="RefSeq" id="WP_067417727.1">
    <property type="nucleotide sequence ID" value="NZ_LNTY01000035.1"/>
</dbReference>
<dbReference type="AlphaFoldDB" id="A0A135I719"/>
<dbReference type="STRING" id="294935.ATN88_23285"/>
<dbReference type="Gene3D" id="3.10.350.10">
    <property type="entry name" value="LysM domain"/>
    <property type="match status" value="1"/>
</dbReference>
<dbReference type="InterPro" id="IPR052196">
    <property type="entry name" value="Bact_Kbp"/>
</dbReference>
<keyword evidence="4" id="KW-1185">Reference proteome</keyword>
<accession>A0A135I719</accession>
<evidence type="ECO:0000256" key="1">
    <source>
        <dbReference type="SAM" id="SignalP"/>
    </source>
</evidence>
<dbReference type="OrthoDB" id="9765158at2"/>
<feature type="signal peptide" evidence="1">
    <location>
        <begin position="1"/>
        <end position="19"/>
    </location>
</feature>
<gene>
    <name evidence="3" type="ORF">ATN88_23285</name>
</gene>
<feature type="chain" id="PRO_5007465708" evidence="1">
    <location>
        <begin position="20"/>
        <end position="344"/>
    </location>
</feature>
<protein>
    <submittedName>
        <fullName evidence="3">Peptidoglycan-binding protein</fullName>
    </submittedName>
</protein>
<dbReference type="PROSITE" id="PS51782">
    <property type="entry name" value="LYSM"/>
    <property type="match status" value="1"/>
</dbReference>
<keyword evidence="1" id="KW-0732">Signal</keyword>
<sequence>MFKKLIIIVCSAMALPVFNVFSLALTDDAPATYTVKKGDTLWDIAGVYLDAPWQWSSLWRQNPSIANPHLIYPGDTLQLKWENGQPILTHATNGDLSVAPIASTPASVLRQYLTYDTLMGVAEVDLAPRVLGNHEGWSYISKRAPFYIDAAVENDSWFIYRKVETFDRAMDETSIQMVSLKKVAEAKLVKVVDGMSEMMLTQQSQEVRPNDILLPSLGAKTGEIFHPSMAPDGLSGQMVGHLYGSKYVGLRQIVVVDRGNEDGLKPGHVLSVMQESAALRGKKGAMRYEKDVDNAPDPVVKALPSRSIGQLLVIRSYPHFSLAMVADADQPLSSNMPVVASGSS</sequence>
<dbReference type="PANTHER" id="PTHR34700:SF4">
    <property type="entry name" value="PHAGE-LIKE ELEMENT PBSX PROTEIN XKDP"/>
    <property type="match status" value="1"/>
</dbReference>
<dbReference type="CDD" id="cd00118">
    <property type="entry name" value="LysM"/>
    <property type="match status" value="1"/>
</dbReference>
<proteinExistence type="predicted"/>
<evidence type="ECO:0000313" key="3">
    <source>
        <dbReference type="EMBL" id="KXF81184.1"/>
    </source>
</evidence>
<organism evidence="3 4">
    <name type="scientific">Enterovibrio coralii</name>
    <dbReference type="NCBI Taxonomy" id="294935"/>
    <lineage>
        <taxon>Bacteria</taxon>
        <taxon>Pseudomonadati</taxon>
        <taxon>Pseudomonadota</taxon>
        <taxon>Gammaproteobacteria</taxon>
        <taxon>Vibrionales</taxon>
        <taxon>Vibrionaceae</taxon>
        <taxon>Enterovibrio</taxon>
    </lineage>
</organism>
<dbReference type="Proteomes" id="UP000070529">
    <property type="component" value="Unassembled WGS sequence"/>
</dbReference>
<name>A0A135I719_9GAMM</name>